<evidence type="ECO:0000259" key="7">
    <source>
        <dbReference type="Pfam" id="PF00460"/>
    </source>
</evidence>
<evidence type="ECO:0000256" key="6">
    <source>
        <dbReference type="RuleBase" id="RU362062"/>
    </source>
</evidence>
<evidence type="ECO:0000313" key="11">
    <source>
        <dbReference type="Proteomes" id="UP001064896"/>
    </source>
</evidence>
<organism evidence="10">
    <name type="scientific">Pseudomonas solani</name>
    <dbReference type="NCBI Taxonomy" id="2731552"/>
    <lineage>
        <taxon>Bacteria</taxon>
        <taxon>Pseudomonadati</taxon>
        <taxon>Pseudomonadota</taxon>
        <taxon>Gammaproteobacteria</taxon>
        <taxon>Pseudomonadales</taxon>
        <taxon>Pseudomonadaceae</taxon>
        <taxon>Pseudomonas</taxon>
    </lineage>
</organism>
<evidence type="ECO:0000256" key="5">
    <source>
        <dbReference type="ARBA" id="ARBA00025933"/>
    </source>
</evidence>
<dbReference type="Proteomes" id="UP001064896">
    <property type="component" value="Chromosome"/>
</dbReference>
<feature type="domain" description="Flagellar basal-body/hook protein C-terminal" evidence="8">
    <location>
        <begin position="105"/>
        <end position="149"/>
    </location>
</feature>
<dbReference type="EMBL" id="CP158373">
    <property type="protein sequence ID" value="XBY66346.1"/>
    <property type="molecule type" value="Genomic_DNA"/>
</dbReference>
<comment type="subunit">
    <text evidence="5 6">The basal body constitutes a major portion of the flagellar organelle and consists of four rings (L,P,S, and M) mounted on a central rod. The rod consists of about 26 subunits of FlgG in the distal portion, and FlgB, FlgC and FlgF are thought to build up the proximal portion of the rod with about 6 subunits each.</text>
</comment>
<evidence type="ECO:0000256" key="1">
    <source>
        <dbReference type="ARBA" id="ARBA00004117"/>
    </source>
</evidence>
<dbReference type="Pfam" id="PF00460">
    <property type="entry name" value="Flg_bb_rod"/>
    <property type="match status" value="1"/>
</dbReference>
<keyword evidence="10" id="KW-0966">Cell projection</keyword>
<dbReference type="RefSeq" id="WP_021220627.1">
    <property type="nucleotide sequence ID" value="NZ_AP023081.1"/>
</dbReference>
<evidence type="ECO:0000256" key="2">
    <source>
        <dbReference type="ARBA" id="ARBA00009677"/>
    </source>
</evidence>
<keyword evidence="10" id="KW-0282">Flagellum</keyword>
<evidence type="ECO:0000256" key="4">
    <source>
        <dbReference type="ARBA" id="ARBA00023143"/>
    </source>
</evidence>
<dbReference type="GO" id="GO:0030694">
    <property type="term" value="C:bacterial-type flagellum basal body, rod"/>
    <property type="evidence" value="ECO:0007669"/>
    <property type="project" value="UniProtKB-UniRule"/>
</dbReference>
<accession>A0AAU7Y9J6</accession>
<dbReference type="GO" id="GO:0071978">
    <property type="term" value="P:bacterial-type flagellum-dependent swarming motility"/>
    <property type="evidence" value="ECO:0007669"/>
    <property type="project" value="TreeGrafter"/>
</dbReference>
<dbReference type="EMBL" id="AP023081">
    <property type="protein sequence ID" value="BCD87784.1"/>
    <property type="molecule type" value="Genomic_DNA"/>
</dbReference>
<comment type="subcellular location">
    <subcellularLocation>
        <location evidence="1 6">Bacterial flagellum basal body</location>
    </subcellularLocation>
</comment>
<keyword evidence="10" id="KW-0969">Cilium</keyword>
<dbReference type="PANTHER" id="PTHR30435">
    <property type="entry name" value="FLAGELLAR PROTEIN"/>
    <property type="match status" value="1"/>
</dbReference>
<dbReference type="InterPro" id="IPR019776">
    <property type="entry name" value="Flagellar_basal_body_rod_CS"/>
</dbReference>
<keyword evidence="11" id="KW-1185">Reference proteome</keyword>
<gene>
    <name evidence="10" type="primary">flgC</name>
    <name evidence="10" type="ORF">ABS648_11470</name>
    <name evidence="9" type="ORF">PSm6_41910</name>
</gene>
<reference evidence="10" key="2">
    <citation type="submission" date="2023-08" db="EMBL/GenBank/DDBJ databases">
        <title>Increased levels of nutrients transform a symbiont into a lethal pathobiont.</title>
        <authorList>
            <person name="Lachnit T."/>
            <person name="Ulrich L."/>
            <person name="Willmer F.M."/>
            <person name="Hasenbein T."/>
            <person name="Steiner L.X."/>
            <person name="Wolters M."/>
            <person name="Herbst E.M."/>
            <person name="Deines P."/>
        </authorList>
    </citation>
    <scope>NUCLEOTIDE SEQUENCE</scope>
    <source>
        <strain evidence="10">T3</strain>
    </source>
</reference>
<dbReference type="Pfam" id="PF06429">
    <property type="entry name" value="Flg_bbr_C"/>
    <property type="match status" value="1"/>
</dbReference>
<evidence type="ECO:0000313" key="10">
    <source>
        <dbReference type="EMBL" id="XBY66346.1"/>
    </source>
</evidence>
<dbReference type="PANTHER" id="PTHR30435:SF29">
    <property type="entry name" value="FLAGELLAR BASAL-BODY ROD PROTEIN FLGC"/>
    <property type="match status" value="1"/>
</dbReference>
<feature type="domain" description="Flagellar basal body rod protein N-terminal" evidence="7">
    <location>
        <begin position="7"/>
        <end position="34"/>
    </location>
</feature>
<comment type="similarity">
    <text evidence="2">Belongs to the flagella basal body rod proteins family.</text>
</comment>
<keyword evidence="4 6" id="KW-0975">Bacterial flagellum</keyword>
<sequence length="151" mass="16255">MSLSSVFNIAGTGMSAQSTRLNTISSNIANAETVSSSLNQTYRARHPVFATMFQSQLNSESGSGSSSLFAGEDESGRGVQVLGVIEDQSALTPRYEPNHPAANADGYVYYPNVNVVEEMADMISASRAFQTNVEMMNTAKQMMQRVLTLGQ</sequence>
<dbReference type="PROSITE" id="PS00588">
    <property type="entry name" value="FLAGELLA_BB_ROD"/>
    <property type="match status" value="1"/>
</dbReference>
<dbReference type="InterPro" id="IPR010930">
    <property type="entry name" value="Flg_bb/hook_C_dom"/>
</dbReference>
<evidence type="ECO:0000256" key="3">
    <source>
        <dbReference type="ARBA" id="ARBA00017941"/>
    </source>
</evidence>
<proteinExistence type="inferred from homology"/>
<dbReference type="NCBIfam" id="TIGR01395">
    <property type="entry name" value="FlgC"/>
    <property type="match status" value="1"/>
</dbReference>
<name>A0AAU7Y9J6_9PSED</name>
<dbReference type="InterPro" id="IPR006299">
    <property type="entry name" value="FlgC"/>
</dbReference>
<evidence type="ECO:0000259" key="8">
    <source>
        <dbReference type="Pfam" id="PF06429"/>
    </source>
</evidence>
<reference evidence="9" key="1">
    <citation type="submission" date="2020-05" db="EMBL/GenBank/DDBJ databases">
        <title>Complete genome sequence of Pseudomonas sp. Sm006.</title>
        <authorList>
            <person name="Takeuchi K."/>
            <person name="Someya N."/>
        </authorList>
    </citation>
    <scope>NUCLEOTIDE SEQUENCE</scope>
    <source>
        <strain evidence="9">Sm006</strain>
    </source>
</reference>
<dbReference type="AlphaFoldDB" id="A0AAU7Y9J6"/>
<evidence type="ECO:0000313" key="9">
    <source>
        <dbReference type="EMBL" id="BCD87784.1"/>
    </source>
</evidence>
<dbReference type="InterPro" id="IPR001444">
    <property type="entry name" value="Flag_bb_rod_N"/>
</dbReference>
<protein>
    <recommendedName>
        <fullName evidence="3 6">Flagellar basal-body rod protein FlgC</fullName>
    </recommendedName>
</protein>